<evidence type="ECO:0000256" key="3">
    <source>
        <dbReference type="ARBA" id="ARBA00022692"/>
    </source>
</evidence>
<dbReference type="SUPFAM" id="SSF82866">
    <property type="entry name" value="Multidrug efflux transporter AcrB transmembrane domain"/>
    <property type="match status" value="2"/>
</dbReference>
<evidence type="ECO:0000259" key="7">
    <source>
        <dbReference type="Pfam" id="PF03176"/>
    </source>
</evidence>
<feature type="transmembrane region" description="Helical" evidence="6">
    <location>
        <begin position="301"/>
        <end position="322"/>
    </location>
</feature>
<comment type="subcellular location">
    <subcellularLocation>
        <location evidence="1">Cell membrane</location>
        <topology evidence="1">Multi-pass membrane protein</topology>
    </subcellularLocation>
</comment>
<keyword evidence="5 6" id="KW-0472">Membrane</keyword>
<feature type="transmembrane region" description="Helical" evidence="6">
    <location>
        <begin position="328"/>
        <end position="346"/>
    </location>
</feature>
<feature type="transmembrane region" description="Helical" evidence="6">
    <location>
        <begin position="367"/>
        <end position="390"/>
    </location>
</feature>
<dbReference type="InterPro" id="IPR050545">
    <property type="entry name" value="Mycobact_MmpL"/>
</dbReference>
<evidence type="ECO:0000256" key="6">
    <source>
        <dbReference type="SAM" id="Phobius"/>
    </source>
</evidence>
<organism evidence="8 9">
    <name type="scientific">Shewanella corallii</name>
    <dbReference type="NCBI Taxonomy" id="560080"/>
    <lineage>
        <taxon>Bacteria</taxon>
        <taxon>Pseudomonadati</taxon>
        <taxon>Pseudomonadota</taxon>
        <taxon>Gammaproteobacteria</taxon>
        <taxon>Alteromonadales</taxon>
        <taxon>Shewanellaceae</taxon>
        <taxon>Shewanella</taxon>
    </lineage>
</organism>
<dbReference type="Pfam" id="PF03176">
    <property type="entry name" value="MMPL"/>
    <property type="match status" value="2"/>
</dbReference>
<feature type="transmembrane region" description="Helical" evidence="6">
    <location>
        <begin position="275"/>
        <end position="294"/>
    </location>
</feature>
<dbReference type="Gene3D" id="1.20.1640.10">
    <property type="entry name" value="Multidrug efflux transporter AcrB transmembrane domain"/>
    <property type="match status" value="2"/>
</dbReference>
<reference evidence="8 9" key="1">
    <citation type="submission" date="2022-01" db="EMBL/GenBank/DDBJ databases">
        <title>Whole genome-based taxonomy of the Shewanellaceae.</title>
        <authorList>
            <person name="Martin-Rodriguez A.J."/>
        </authorList>
    </citation>
    <scope>NUCLEOTIDE SEQUENCE [LARGE SCALE GENOMIC DNA]</scope>
    <source>
        <strain evidence="8 9">DSM 21332</strain>
    </source>
</reference>
<comment type="caution">
    <text evidence="8">The sequence shown here is derived from an EMBL/GenBank/DDBJ whole genome shotgun (WGS) entry which is preliminary data.</text>
</comment>
<name>A0ABT0NE76_9GAMM</name>
<evidence type="ECO:0000256" key="5">
    <source>
        <dbReference type="ARBA" id="ARBA00023136"/>
    </source>
</evidence>
<evidence type="ECO:0000256" key="4">
    <source>
        <dbReference type="ARBA" id="ARBA00022989"/>
    </source>
</evidence>
<dbReference type="RefSeq" id="WP_249250961.1">
    <property type="nucleotide sequence ID" value="NZ_JAKIKT010000015.1"/>
</dbReference>
<keyword evidence="9" id="KW-1185">Reference proteome</keyword>
<feature type="domain" description="Membrane transport protein MMPL" evidence="7">
    <location>
        <begin position="202"/>
        <end position="422"/>
    </location>
</feature>
<feature type="transmembrane region" description="Helical" evidence="6">
    <location>
        <begin position="712"/>
        <end position="733"/>
    </location>
</feature>
<evidence type="ECO:0000256" key="2">
    <source>
        <dbReference type="ARBA" id="ARBA00022475"/>
    </source>
</evidence>
<dbReference type="InterPro" id="IPR004869">
    <property type="entry name" value="MMPL_dom"/>
</dbReference>
<dbReference type="PANTHER" id="PTHR33406">
    <property type="entry name" value="MEMBRANE PROTEIN MJ1562-RELATED"/>
    <property type="match status" value="1"/>
</dbReference>
<dbReference type="EMBL" id="JAKIKT010000015">
    <property type="protein sequence ID" value="MCL2916435.1"/>
    <property type="molecule type" value="Genomic_DNA"/>
</dbReference>
<feature type="transmembrane region" description="Helical" evidence="6">
    <location>
        <begin position="657"/>
        <end position="678"/>
    </location>
</feature>
<proteinExistence type="predicted"/>
<dbReference type="PANTHER" id="PTHR33406:SF13">
    <property type="entry name" value="MEMBRANE PROTEIN YDFJ"/>
    <property type="match status" value="1"/>
</dbReference>
<gene>
    <name evidence="8" type="ORF">L2725_22115</name>
</gene>
<feature type="transmembrane region" description="Helical" evidence="6">
    <location>
        <begin position="754"/>
        <end position="775"/>
    </location>
</feature>
<feature type="transmembrane region" description="Helical" evidence="6">
    <location>
        <begin position="396"/>
        <end position="418"/>
    </location>
</feature>
<evidence type="ECO:0000313" key="9">
    <source>
        <dbReference type="Proteomes" id="UP001202831"/>
    </source>
</evidence>
<dbReference type="Proteomes" id="UP001202831">
    <property type="component" value="Unassembled WGS sequence"/>
</dbReference>
<protein>
    <submittedName>
        <fullName evidence="8">MMPL family transporter</fullName>
    </submittedName>
</protein>
<accession>A0ABT0NE76</accession>
<feature type="transmembrane region" description="Helical" evidence="6">
    <location>
        <begin position="448"/>
        <end position="467"/>
    </location>
</feature>
<evidence type="ECO:0000256" key="1">
    <source>
        <dbReference type="ARBA" id="ARBA00004651"/>
    </source>
</evidence>
<keyword evidence="4 6" id="KW-1133">Transmembrane helix</keyword>
<feature type="domain" description="Membrane transport protein MMPL" evidence="7">
    <location>
        <begin position="680"/>
        <end position="798"/>
    </location>
</feature>
<sequence>MSLPSELHHGKASRLAAVIWLACLLLAIAVLAVRFMPLISGQGQSPIETNILKLLPQNQQDPLAQKAFEQIAGAMEDKLLFLVKAPDDATAVKAASQFSEQLTSLDWLTDIQGKITETQQQAWGKLFYPHRFSLLTPEQQQRLSSQPATQTQKVVQSVYNPFSGVTANELSNDPFLLFRDYLQSLGQQAGQFRLDNGFLISRQTAPDGQAHSYVLITARLSGSPYSPSLQARLPELTLLEQTIAHTDFNGQQAQVLHTGVLFYAAFGTQSAKDEISTIGLGSLLGVILLLLIVYRSALPMTLALVSIGSGLLCALAACLLIFGKVHLFSLVFGASLIGVSIDYAFHYLTDRLAAGSRWNPVAGLKHIFAAITLGLITSLVGYLSMLVAPFPGLQQLALFSAIGLTGAYLTVVCWYPLLAASKVHDAPLPQLRLLNAALAFWQKPGLRYLLPSAILLAALFGLYHVHYDDDIRQLQALPEGLQTQEAEIKAVTGMGSTQQMLLLRARSEQALLTALSQTDHQLQGLKAEGKLTSFTSLGTYVPAEVQQKLNFELITQLYRSQGDKLAATLGMKQAPVAPEQFAPLTLTEFLASPASDALRFLWLGEQELGEDSAGKFASVVLLSGVNDARAIKALAANNGDISFLDKADEISSLFGEYRIRVTELLLLAFGLIYGLLTVRFGWRQACWVILPTVVASVAGLAVTNLTGLPLNLFNLLAVILILGIGIDYSLFFAEQSRHKELAGSASQATPARQSTLLAISLSAATTLLSFGLLALSHTMAIHSFGITVLTGIIVAWFLAPVSMKNLSTRREGA</sequence>
<keyword evidence="2" id="KW-1003">Cell membrane</keyword>
<keyword evidence="3 6" id="KW-0812">Transmembrane</keyword>
<feature type="transmembrane region" description="Helical" evidence="6">
    <location>
        <begin position="781"/>
        <end position="801"/>
    </location>
</feature>
<evidence type="ECO:0000313" key="8">
    <source>
        <dbReference type="EMBL" id="MCL2916435.1"/>
    </source>
</evidence>